<evidence type="ECO:0000256" key="2">
    <source>
        <dbReference type="ARBA" id="ARBA00022448"/>
    </source>
</evidence>
<evidence type="ECO:0000256" key="3">
    <source>
        <dbReference type="ARBA" id="ARBA00022475"/>
    </source>
</evidence>
<dbReference type="GO" id="GO:0005886">
    <property type="term" value="C:plasma membrane"/>
    <property type="evidence" value="ECO:0007669"/>
    <property type="project" value="UniProtKB-SubCell"/>
</dbReference>
<sequence length="451" mass="47529">MRWFLPLWLGQSVSHLCSGLIGFALGVWVYEQTGSITRFALIALFTTLPGIVLSPFAGVLVDRWDRRRAMMLGDAGAAGCALITALLLRQGSLTAWHVCALMGVTSIFSAIHWPAFSAATTLLVPKHLLGRASGMVQLSQAIAQILAPMFAGRLLSLVRLDGVLLLGVVCYSVAIGTVLLVRMTGRVAPAAPVAGRSSILQEAREGWTYIVVRPGLLGLLIFFAIINFSIGMVQALVTPLILSMASTEVLGVVLSIAGGGMLAGSVLMSLWGGPRRRVRSILAFTLVQGGMLFAVGLVSGVTTVAIGAFFFLFCTPIVIGASQAIWQSKVAIALQGRVFAVRRMIAWSTTPLAYLLAGPMVEHIFKPLVRVMDLSAPVHEGTPAEAGPAIGLLFAALGLCTALAAVAGWFSARLQRVEEELPDAVADEMLGSSSESSTPPVEASVSRQPVA</sequence>
<dbReference type="CDD" id="cd06173">
    <property type="entry name" value="MFS_MefA_like"/>
    <property type="match status" value="1"/>
</dbReference>
<dbReference type="Pfam" id="PF07690">
    <property type="entry name" value="MFS_1"/>
    <property type="match status" value="1"/>
</dbReference>
<dbReference type="AlphaFoldDB" id="A0A0K1EKQ8"/>
<reference evidence="10 11" key="1">
    <citation type="submission" date="2015-07" db="EMBL/GenBank/DDBJ databases">
        <title>Genome analysis of myxobacterium Chondromyces crocatus Cm c5 reveals a high potential for natural compound synthesis and the genetic basis for the loss of fruiting body formation.</title>
        <authorList>
            <person name="Zaburannyi N."/>
            <person name="Bunk B."/>
            <person name="Maier J."/>
            <person name="Overmann J."/>
            <person name="Mueller R."/>
        </authorList>
    </citation>
    <scope>NUCLEOTIDE SEQUENCE [LARGE SCALE GENOMIC DNA]</scope>
    <source>
        <strain evidence="10 11">Cm c5</strain>
    </source>
</reference>
<keyword evidence="6 8" id="KW-0472">Membrane</keyword>
<feature type="transmembrane region" description="Helical" evidence="8">
    <location>
        <begin position="12"/>
        <end position="30"/>
    </location>
</feature>
<evidence type="ECO:0000256" key="1">
    <source>
        <dbReference type="ARBA" id="ARBA00004651"/>
    </source>
</evidence>
<feature type="transmembrane region" description="Helical" evidence="8">
    <location>
        <begin position="216"/>
        <end position="237"/>
    </location>
</feature>
<feature type="transmembrane region" description="Helical" evidence="8">
    <location>
        <begin position="278"/>
        <end position="298"/>
    </location>
</feature>
<evidence type="ECO:0000256" key="5">
    <source>
        <dbReference type="ARBA" id="ARBA00022989"/>
    </source>
</evidence>
<feature type="transmembrane region" description="Helical" evidence="8">
    <location>
        <begin position="345"/>
        <end position="365"/>
    </location>
</feature>
<keyword evidence="3" id="KW-1003">Cell membrane</keyword>
<feature type="region of interest" description="Disordered" evidence="7">
    <location>
        <begin position="425"/>
        <end position="451"/>
    </location>
</feature>
<dbReference type="InterPro" id="IPR020846">
    <property type="entry name" value="MFS_dom"/>
</dbReference>
<keyword evidence="11" id="KW-1185">Reference proteome</keyword>
<feature type="transmembrane region" description="Helical" evidence="8">
    <location>
        <begin position="163"/>
        <end position="181"/>
    </location>
</feature>
<dbReference type="PATRIC" id="fig|52.7.peg.5925"/>
<feature type="transmembrane region" description="Helical" evidence="8">
    <location>
        <begin position="94"/>
        <end position="116"/>
    </location>
</feature>
<keyword evidence="5 8" id="KW-1133">Transmembrane helix</keyword>
<feature type="transmembrane region" description="Helical" evidence="8">
    <location>
        <begin position="36"/>
        <end position="57"/>
    </location>
</feature>
<evidence type="ECO:0000256" key="8">
    <source>
        <dbReference type="SAM" id="Phobius"/>
    </source>
</evidence>
<dbReference type="PANTHER" id="PTHR43266:SF2">
    <property type="entry name" value="MAJOR FACILITATOR SUPERFAMILY (MFS) PROFILE DOMAIN-CONTAINING PROTEIN"/>
    <property type="match status" value="1"/>
</dbReference>
<name>A0A0K1EKQ8_CHOCO</name>
<evidence type="ECO:0000313" key="11">
    <source>
        <dbReference type="Proteomes" id="UP000067626"/>
    </source>
</evidence>
<evidence type="ECO:0000256" key="6">
    <source>
        <dbReference type="ARBA" id="ARBA00023136"/>
    </source>
</evidence>
<accession>A0A0K1EKQ8</accession>
<gene>
    <name evidence="10" type="ORF">CMC5_053490</name>
</gene>
<dbReference type="InterPro" id="IPR011701">
    <property type="entry name" value="MFS"/>
</dbReference>
<dbReference type="Gene3D" id="1.20.1250.20">
    <property type="entry name" value="MFS general substrate transporter like domains"/>
    <property type="match status" value="1"/>
</dbReference>
<keyword evidence="2" id="KW-0813">Transport</keyword>
<dbReference type="Proteomes" id="UP000067626">
    <property type="component" value="Chromosome"/>
</dbReference>
<organism evidence="10 11">
    <name type="scientific">Chondromyces crocatus</name>
    <dbReference type="NCBI Taxonomy" id="52"/>
    <lineage>
        <taxon>Bacteria</taxon>
        <taxon>Pseudomonadati</taxon>
        <taxon>Myxococcota</taxon>
        <taxon>Polyangia</taxon>
        <taxon>Polyangiales</taxon>
        <taxon>Polyangiaceae</taxon>
        <taxon>Chondromyces</taxon>
    </lineage>
</organism>
<proteinExistence type="predicted"/>
<feature type="transmembrane region" description="Helical" evidence="8">
    <location>
        <begin position="389"/>
        <end position="410"/>
    </location>
</feature>
<dbReference type="SUPFAM" id="SSF103473">
    <property type="entry name" value="MFS general substrate transporter"/>
    <property type="match status" value="1"/>
</dbReference>
<feature type="transmembrane region" description="Helical" evidence="8">
    <location>
        <begin position="249"/>
        <end position="271"/>
    </location>
</feature>
<dbReference type="PANTHER" id="PTHR43266">
    <property type="entry name" value="MACROLIDE-EFFLUX PROTEIN"/>
    <property type="match status" value="1"/>
</dbReference>
<keyword evidence="4 8" id="KW-0812">Transmembrane</keyword>
<dbReference type="GO" id="GO:0022857">
    <property type="term" value="F:transmembrane transporter activity"/>
    <property type="evidence" value="ECO:0007669"/>
    <property type="project" value="InterPro"/>
</dbReference>
<evidence type="ECO:0000259" key="9">
    <source>
        <dbReference type="PROSITE" id="PS50850"/>
    </source>
</evidence>
<evidence type="ECO:0000256" key="4">
    <source>
        <dbReference type="ARBA" id="ARBA00022692"/>
    </source>
</evidence>
<dbReference type="PROSITE" id="PS50850">
    <property type="entry name" value="MFS"/>
    <property type="match status" value="1"/>
</dbReference>
<protein>
    <submittedName>
        <fullName evidence="10">MFS transporter</fullName>
    </submittedName>
</protein>
<dbReference type="EMBL" id="CP012159">
    <property type="protein sequence ID" value="AKT41188.1"/>
    <property type="molecule type" value="Genomic_DNA"/>
</dbReference>
<dbReference type="KEGG" id="ccro:CMC5_053490"/>
<dbReference type="InterPro" id="IPR036259">
    <property type="entry name" value="MFS_trans_sf"/>
</dbReference>
<feature type="domain" description="Major facilitator superfamily (MFS) profile" evidence="9">
    <location>
        <begin position="1"/>
        <end position="185"/>
    </location>
</feature>
<dbReference type="STRING" id="52.CMC5_053490"/>
<evidence type="ECO:0000313" key="10">
    <source>
        <dbReference type="EMBL" id="AKT41188.1"/>
    </source>
</evidence>
<comment type="subcellular location">
    <subcellularLocation>
        <location evidence="1">Cell membrane</location>
        <topology evidence="1">Multi-pass membrane protein</topology>
    </subcellularLocation>
</comment>
<evidence type="ECO:0000256" key="7">
    <source>
        <dbReference type="SAM" id="MobiDB-lite"/>
    </source>
</evidence>
<feature type="transmembrane region" description="Helical" evidence="8">
    <location>
        <begin position="304"/>
        <end position="325"/>
    </location>
</feature>